<dbReference type="Pfam" id="PF14748">
    <property type="entry name" value="P5CR_dimer"/>
    <property type="match status" value="1"/>
</dbReference>
<keyword evidence="6" id="KW-1185">Reference proteome</keyword>
<dbReference type="GO" id="GO:0055129">
    <property type="term" value="P:L-proline biosynthetic process"/>
    <property type="evidence" value="ECO:0007669"/>
    <property type="project" value="TreeGrafter"/>
</dbReference>
<dbReference type="InterPro" id="IPR028939">
    <property type="entry name" value="P5C_Rdtase_cat_N"/>
</dbReference>
<evidence type="ECO:0000259" key="3">
    <source>
        <dbReference type="Pfam" id="PF03807"/>
    </source>
</evidence>
<dbReference type="PANTHER" id="PTHR11645:SF0">
    <property type="entry name" value="PYRROLINE-5-CARBOXYLATE REDUCTASE 3"/>
    <property type="match status" value="1"/>
</dbReference>
<dbReference type="InterPro" id="IPR029036">
    <property type="entry name" value="P5CR_dimer"/>
</dbReference>
<dbReference type="AlphaFoldDB" id="A0A285UYH6"/>
<dbReference type="PANTHER" id="PTHR11645">
    <property type="entry name" value="PYRROLINE-5-CARBOXYLATE REDUCTASE"/>
    <property type="match status" value="1"/>
</dbReference>
<dbReference type="GO" id="GO:0004735">
    <property type="term" value="F:pyrroline-5-carboxylate reductase activity"/>
    <property type="evidence" value="ECO:0007669"/>
    <property type="project" value="TreeGrafter"/>
</dbReference>
<evidence type="ECO:0000259" key="4">
    <source>
        <dbReference type="Pfam" id="PF14748"/>
    </source>
</evidence>
<dbReference type="Gene3D" id="3.40.50.720">
    <property type="entry name" value="NAD(P)-binding Rossmann-like Domain"/>
    <property type="match status" value="1"/>
</dbReference>
<accession>A0A285UYH6</accession>
<keyword evidence="2" id="KW-0560">Oxidoreductase</keyword>
<name>A0A285UYH6_9HYPH</name>
<gene>
    <name evidence="5" type="ORF">SAMN05892877_12257</name>
</gene>
<organism evidence="5 6">
    <name type="scientific">Rhizobium subbaraonis</name>
    <dbReference type="NCBI Taxonomy" id="908946"/>
    <lineage>
        <taxon>Bacteria</taxon>
        <taxon>Pseudomonadati</taxon>
        <taxon>Pseudomonadota</taxon>
        <taxon>Alphaproteobacteria</taxon>
        <taxon>Hyphomicrobiales</taxon>
        <taxon>Rhizobiaceae</taxon>
        <taxon>Rhizobium/Agrobacterium group</taxon>
        <taxon>Rhizobium</taxon>
    </lineage>
</organism>
<dbReference type="Pfam" id="PF03807">
    <property type="entry name" value="F420_oxidored"/>
    <property type="match status" value="1"/>
</dbReference>
<evidence type="ECO:0000313" key="5">
    <source>
        <dbReference type="EMBL" id="SOC46418.1"/>
    </source>
</evidence>
<dbReference type="EMBL" id="OBQD01000022">
    <property type="protein sequence ID" value="SOC46418.1"/>
    <property type="molecule type" value="Genomic_DNA"/>
</dbReference>
<feature type="domain" description="Pyrroline-5-carboxylate reductase dimerisation" evidence="4">
    <location>
        <begin position="165"/>
        <end position="245"/>
    </location>
</feature>
<comment type="similarity">
    <text evidence="1">Belongs to the pyrroline-5-carboxylate reductase family.</text>
</comment>
<dbReference type="Gene3D" id="1.10.3730.10">
    <property type="entry name" value="ProC C-terminal domain-like"/>
    <property type="match status" value="1"/>
</dbReference>
<evidence type="ECO:0000313" key="6">
    <source>
        <dbReference type="Proteomes" id="UP000219167"/>
    </source>
</evidence>
<dbReference type="RefSeq" id="WP_176526899.1">
    <property type="nucleotide sequence ID" value="NZ_OBQD01000022.1"/>
</dbReference>
<dbReference type="InterPro" id="IPR036291">
    <property type="entry name" value="NAD(P)-bd_dom_sf"/>
</dbReference>
<evidence type="ECO:0000256" key="1">
    <source>
        <dbReference type="ARBA" id="ARBA00005525"/>
    </source>
</evidence>
<proteinExistence type="inferred from homology"/>
<feature type="domain" description="Pyrroline-5-carboxylate reductase catalytic N-terminal" evidence="3">
    <location>
        <begin position="3"/>
        <end position="92"/>
    </location>
</feature>
<protein>
    <submittedName>
        <fullName evidence="5">Pyrroline-5-carboxylate reductase</fullName>
    </submittedName>
</protein>
<dbReference type="Proteomes" id="UP000219167">
    <property type="component" value="Unassembled WGS sequence"/>
</dbReference>
<evidence type="ECO:0000256" key="2">
    <source>
        <dbReference type="ARBA" id="ARBA00023002"/>
    </source>
</evidence>
<dbReference type="InterPro" id="IPR008927">
    <property type="entry name" value="6-PGluconate_DH-like_C_sf"/>
</dbReference>
<sequence>MILGILGVGHLAATMLAGLLKSGLDPASILLSPRGKGQELSTRHAIPLAADNRSLVEQADVVLLAVRPADASTAVAGLPWREGQVLISACAGVALECLPVAPARALRAMPLTAAEINASPTVCFPAIAEANMVLERLGPVIPLASEADFEVATVNAAVYGWAQDLIRRTAEWSAQKGADAQAMRRLVALTFVAAGRLIDEKPDPMDALLADLVTPGGITELGLDVLAAGGQPALWQAACEAVHARLIRDSGTA</sequence>
<dbReference type="SUPFAM" id="SSF48179">
    <property type="entry name" value="6-phosphogluconate dehydrogenase C-terminal domain-like"/>
    <property type="match status" value="1"/>
</dbReference>
<reference evidence="5 6" key="1">
    <citation type="submission" date="2017-08" db="EMBL/GenBank/DDBJ databases">
        <authorList>
            <person name="de Groot N.N."/>
        </authorList>
    </citation>
    <scope>NUCLEOTIDE SEQUENCE [LARGE SCALE GENOMIC DNA]</scope>
    <source>
        <strain evidence="5 6">JC85</strain>
    </source>
</reference>
<dbReference type="SUPFAM" id="SSF51735">
    <property type="entry name" value="NAD(P)-binding Rossmann-fold domains"/>
    <property type="match status" value="1"/>
</dbReference>